<keyword evidence="2" id="KW-1185">Reference proteome</keyword>
<organism evidence="1 2">
    <name type="scientific">Edaphobacter aggregans</name>
    <dbReference type="NCBI Taxonomy" id="570835"/>
    <lineage>
        <taxon>Bacteria</taxon>
        <taxon>Pseudomonadati</taxon>
        <taxon>Acidobacteriota</taxon>
        <taxon>Terriglobia</taxon>
        <taxon>Terriglobales</taxon>
        <taxon>Acidobacteriaceae</taxon>
        <taxon>Edaphobacter</taxon>
    </lineage>
</organism>
<dbReference type="OrthoDB" id="118270at2"/>
<protein>
    <submittedName>
        <fullName evidence="1">Type II secretion system (T2SS) protein E</fullName>
    </submittedName>
</protein>
<dbReference type="EMBL" id="RSDW01000001">
    <property type="protein sequence ID" value="RSL19473.1"/>
    <property type="molecule type" value="Genomic_DNA"/>
</dbReference>
<dbReference type="SUPFAM" id="SSF160246">
    <property type="entry name" value="EspE N-terminal domain-like"/>
    <property type="match status" value="1"/>
</dbReference>
<evidence type="ECO:0000313" key="2">
    <source>
        <dbReference type="Proteomes" id="UP000269669"/>
    </source>
</evidence>
<dbReference type="Proteomes" id="UP000269669">
    <property type="component" value="Unassembled WGS sequence"/>
</dbReference>
<sequence length="313" mass="34371">MPFLEKHKNVEDTVVWGGGTYGQAGLGPGSVGVAEPRRLCGYAECSSTWTVPWRSRKRPVFEGQWGCGGRCVLGLVRAAVQRELGEGSVGPQAHRHRVPLGLVMLAQGWITHPQLRKALDAQRESGSGRIGDWLVSECGLEAEQITRGLSMQWSCPVLPMMGFAPEAMALVMPRVFVEEFGLLPLRVAGSRILYLAFEDRLDAAAALAIERMSELKVESGLVDGKEFEPARRRLLEYESVPVKVEVAADSDALSARITAILEQKQPLASRLVRLHQYYWLRVWLEQDAMSVVGSLPKSSEDVGDFVFTVGGLA</sequence>
<dbReference type="RefSeq" id="WP_125487691.1">
    <property type="nucleotide sequence ID" value="NZ_RSDW01000001.1"/>
</dbReference>
<name>A0A3R9PWM3_9BACT</name>
<comment type="caution">
    <text evidence="1">The sequence shown here is derived from an EMBL/GenBank/DDBJ whole genome shotgun (WGS) entry which is preliminary data.</text>
</comment>
<proteinExistence type="predicted"/>
<dbReference type="InterPro" id="IPR037257">
    <property type="entry name" value="T2SS_E_N_sf"/>
</dbReference>
<accession>A0A3R9PWM3</accession>
<dbReference type="AlphaFoldDB" id="A0A3R9PWM3"/>
<reference evidence="1 2" key="1">
    <citation type="submission" date="2018-12" db="EMBL/GenBank/DDBJ databases">
        <title>Sequencing of bacterial isolates from soil warming experiment in Harvard Forest, Massachusetts, USA.</title>
        <authorList>
            <person name="Deangelis K."/>
        </authorList>
    </citation>
    <scope>NUCLEOTIDE SEQUENCE [LARGE SCALE GENOMIC DNA]</scope>
    <source>
        <strain evidence="1 2">EB153</strain>
    </source>
</reference>
<evidence type="ECO:0000313" key="1">
    <source>
        <dbReference type="EMBL" id="RSL19473.1"/>
    </source>
</evidence>
<gene>
    <name evidence="1" type="ORF">EDE15_5142</name>
</gene>